<comment type="caution">
    <text evidence="1">The sequence shown here is derived from an EMBL/GenBank/DDBJ whole genome shotgun (WGS) entry which is preliminary data.</text>
</comment>
<reference evidence="1" key="1">
    <citation type="journal article" date="2014" name="Front. Microbiol.">
        <title>High frequency of phylogenetically diverse reductive dehalogenase-homologous genes in deep subseafloor sedimentary metagenomes.</title>
        <authorList>
            <person name="Kawai M."/>
            <person name="Futagami T."/>
            <person name="Toyoda A."/>
            <person name="Takaki Y."/>
            <person name="Nishi S."/>
            <person name="Hori S."/>
            <person name="Arai W."/>
            <person name="Tsubouchi T."/>
            <person name="Morono Y."/>
            <person name="Uchiyama I."/>
            <person name="Ito T."/>
            <person name="Fujiyama A."/>
            <person name="Inagaki F."/>
            <person name="Takami H."/>
        </authorList>
    </citation>
    <scope>NUCLEOTIDE SEQUENCE</scope>
    <source>
        <strain evidence="1">Expedition CK06-06</strain>
    </source>
</reference>
<organism evidence="1">
    <name type="scientific">marine sediment metagenome</name>
    <dbReference type="NCBI Taxonomy" id="412755"/>
    <lineage>
        <taxon>unclassified sequences</taxon>
        <taxon>metagenomes</taxon>
        <taxon>ecological metagenomes</taxon>
    </lineage>
</organism>
<feature type="non-terminal residue" evidence="1">
    <location>
        <position position="126"/>
    </location>
</feature>
<dbReference type="EMBL" id="BARU01028786">
    <property type="protein sequence ID" value="GAH74468.1"/>
    <property type="molecule type" value="Genomic_DNA"/>
</dbReference>
<sequence>MVYFKINGLGYNCGQTKDKCPQEAQSCSECIKKRLLDLGFEFDATVEVIKIDSVDKQLQLERETIWKKFLDVLNIKHILLMDERSGLTLLNYAVSGVDIDANLLSGFIQANVMFSESSKVSNKNVV</sequence>
<dbReference type="AlphaFoldDB" id="X1JXG6"/>
<accession>X1JXG6</accession>
<name>X1JXG6_9ZZZZ</name>
<protein>
    <submittedName>
        <fullName evidence="1">Uncharacterized protein</fullName>
    </submittedName>
</protein>
<evidence type="ECO:0000313" key="1">
    <source>
        <dbReference type="EMBL" id="GAH74468.1"/>
    </source>
</evidence>
<proteinExistence type="predicted"/>
<gene>
    <name evidence="1" type="ORF">S03H2_45905</name>
</gene>